<keyword evidence="4" id="KW-1185">Reference proteome</keyword>
<accession>A0ABP9BYQ9</accession>
<comment type="caution">
    <text evidence="3">The sequence shown here is derived from an EMBL/GenBank/DDBJ whole genome shotgun (WGS) entry which is preliminary data.</text>
</comment>
<evidence type="ECO:0000259" key="2">
    <source>
        <dbReference type="Pfam" id="PF12697"/>
    </source>
</evidence>
<dbReference type="EMBL" id="BAABHO010000037">
    <property type="protein sequence ID" value="GAA4800491.1"/>
    <property type="molecule type" value="Genomic_DNA"/>
</dbReference>
<dbReference type="PANTHER" id="PTHR43433:SF5">
    <property type="entry name" value="AB HYDROLASE-1 DOMAIN-CONTAINING PROTEIN"/>
    <property type="match status" value="1"/>
</dbReference>
<name>A0ABP9BYQ9_9PSEU</name>
<dbReference type="InterPro" id="IPR029058">
    <property type="entry name" value="AB_hydrolase_fold"/>
</dbReference>
<dbReference type="Proteomes" id="UP001500928">
    <property type="component" value="Unassembled WGS sequence"/>
</dbReference>
<feature type="domain" description="AB hydrolase-1" evidence="2">
    <location>
        <begin position="44"/>
        <end position="267"/>
    </location>
</feature>
<gene>
    <name evidence="3" type="primary">pcaD_2</name>
    <name evidence="3" type="ORF">GCM10023200_41700</name>
</gene>
<feature type="region of interest" description="Disordered" evidence="1">
    <location>
        <begin position="1"/>
        <end position="24"/>
    </location>
</feature>
<dbReference type="InterPro" id="IPR050471">
    <property type="entry name" value="AB_hydrolase"/>
</dbReference>
<dbReference type="PANTHER" id="PTHR43433">
    <property type="entry name" value="HYDROLASE, ALPHA/BETA FOLD FAMILY PROTEIN"/>
    <property type="match status" value="1"/>
</dbReference>
<evidence type="ECO:0000313" key="4">
    <source>
        <dbReference type="Proteomes" id="UP001500928"/>
    </source>
</evidence>
<reference evidence="4" key="1">
    <citation type="journal article" date="2019" name="Int. J. Syst. Evol. Microbiol.">
        <title>The Global Catalogue of Microorganisms (GCM) 10K type strain sequencing project: providing services to taxonomists for standard genome sequencing and annotation.</title>
        <authorList>
            <consortium name="The Broad Institute Genomics Platform"/>
            <consortium name="The Broad Institute Genome Sequencing Center for Infectious Disease"/>
            <person name="Wu L."/>
            <person name="Ma J."/>
        </authorList>
    </citation>
    <scope>NUCLEOTIDE SEQUENCE [LARGE SCALE GENOMIC DNA]</scope>
    <source>
        <strain evidence="4">JCM 17979</strain>
    </source>
</reference>
<dbReference type="PRINTS" id="PR00111">
    <property type="entry name" value="ABHYDROLASE"/>
</dbReference>
<protein>
    <submittedName>
        <fullName evidence="3">3-oxoadipate enol-lactonase</fullName>
    </submittedName>
</protein>
<organism evidence="3 4">
    <name type="scientific">Actinomycetospora chlora</name>
    <dbReference type="NCBI Taxonomy" id="663608"/>
    <lineage>
        <taxon>Bacteria</taxon>
        <taxon>Bacillati</taxon>
        <taxon>Actinomycetota</taxon>
        <taxon>Actinomycetes</taxon>
        <taxon>Pseudonocardiales</taxon>
        <taxon>Pseudonocardiaceae</taxon>
        <taxon>Actinomycetospora</taxon>
    </lineage>
</organism>
<dbReference type="SUPFAM" id="SSF53474">
    <property type="entry name" value="alpha/beta-Hydrolases"/>
    <property type="match status" value="1"/>
</dbReference>
<dbReference type="Gene3D" id="3.40.50.1820">
    <property type="entry name" value="alpha/beta hydrolase"/>
    <property type="match status" value="1"/>
</dbReference>
<dbReference type="Pfam" id="PF12697">
    <property type="entry name" value="Abhydrolase_6"/>
    <property type="match status" value="1"/>
</dbReference>
<sequence>METRPRGRDGTGVTNTDAGPGLVEPVPGYRTRVVDEGARDGPAVVLLHGTPLDLRAWDPLVPALRATRRVVRFDARGHGVAEDVPVPDVGRLAADVVAVLDHLGVADAHVVGHSWGGEIAQRVAVEHPGRVARLSLVCTRASPFPPFGELAASLRGGTVDLEALLGRWFTPAERAEPAGAAATVRAWLRDADRERWAEALDMIATFDGLADLAAVAAPADVVVAELDAVATPAHMAEIARTLPDAACHVLPGARHLAPLQHADAIARVLLA</sequence>
<proteinExistence type="predicted"/>
<evidence type="ECO:0000313" key="3">
    <source>
        <dbReference type="EMBL" id="GAA4800491.1"/>
    </source>
</evidence>
<dbReference type="InterPro" id="IPR000073">
    <property type="entry name" value="AB_hydrolase_1"/>
</dbReference>
<evidence type="ECO:0000256" key="1">
    <source>
        <dbReference type="SAM" id="MobiDB-lite"/>
    </source>
</evidence>